<dbReference type="STRING" id="1095629.A0A0C9X525"/>
<dbReference type="AlphaFoldDB" id="A0A0C9X525"/>
<accession>A0A0C9X525</accession>
<keyword evidence="3" id="KW-1185">Reference proteome</keyword>
<feature type="region of interest" description="Disordered" evidence="1">
    <location>
        <begin position="62"/>
        <end position="123"/>
    </location>
</feature>
<dbReference type="HOGENOM" id="CLU_144958_0_0_1"/>
<dbReference type="Proteomes" id="UP000054477">
    <property type="component" value="Unassembled WGS sequence"/>
</dbReference>
<evidence type="ECO:0000313" key="2">
    <source>
        <dbReference type="EMBL" id="KIJ91597.1"/>
    </source>
</evidence>
<reference evidence="3" key="2">
    <citation type="submission" date="2015-01" db="EMBL/GenBank/DDBJ databases">
        <title>Evolutionary Origins and Diversification of the Mycorrhizal Mutualists.</title>
        <authorList>
            <consortium name="DOE Joint Genome Institute"/>
            <consortium name="Mycorrhizal Genomics Consortium"/>
            <person name="Kohler A."/>
            <person name="Kuo A."/>
            <person name="Nagy L.G."/>
            <person name="Floudas D."/>
            <person name="Copeland A."/>
            <person name="Barry K.W."/>
            <person name="Cichocki N."/>
            <person name="Veneault-Fourrey C."/>
            <person name="LaButti K."/>
            <person name="Lindquist E.A."/>
            <person name="Lipzen A."/>
            <person name="Lundell T."/>
            <person name="Morin E."/>
            <person name="Murat C."/>
            <person name="Riley R."/>
            <person name="Ohm R."/>
            <person name="Sun H."/>
            <person name="Tunlid A."/>
            <person name="Henrissat B."/>
            <person name="Grigoriev I.V."/>
            <person name="Hibbett D.S."/>
            <person name="Martin F."/>
        </authorList>
    </citation>
    <scope>NUCLEOTIDE SEQUENCE [LARGE SCALE GENOMIC DNA]</scope>
    <source>
        <strain evidence="3">LaAM-08-1</strain>
    </source>
</reference>
<proteinExistence type="predicted"/>
<protein>
    <submittedName>
        <fullName evidence="2">Unplaced genomic scaffold K443scaffold_453, whole genome shotgun sequence</fullName>
    </submittedName>
</protein>
<evidence type="ECO:0000256" key="1">
    <source>
        <dbReference type="SAM" id="MobiDB-lite"/>
    </source>
</evidence>
<evidence type="ECO:0000313" key="3">
    <source>
        <dbReference type="Proteomes" id="UP000054477"/>
    </source>
</evidence>
<gene>
    <name evidence="2" type="ORF">K443DRAFT_114802</name>
</gene>
<name>A0A0C9X525_9AGAR</name>
<feature type="compositionally biased region" description="Polar residues" evidence="1">
    <location>
        <begin position="103"/>
        <end position="123"/>
    </location>
</feature>
<dbReference type="EMBL" id="KN838988">
    <property type="protein sequence ID" value="KIJ91597.1"/>
    <property type="molecule type" value="Genomic_DNA"/>
</dbReference>
<organism evidence="2 3">
    <name type="scientific">Laccaria amethystina LaAM-08-1</name>
    <dbReference type="NCBI Taxonomy" id="1095629"/>
    <lineage>
        <taxon>Eukaryota</taxon>
        <taxon>Fungi</taxon>
        <taxon>Dikarya</taxon>
        <taxon>Basidiomycota</taxon>
        <taxon>Agaricomycotina</taxon>
        <taxon>Agaricomycetes</taxon>
        <taxon>Agaricomycetidae</taxon>
        <taxon>Agaricales</taxon>
        <taxon>Agaricineae</taxon>
        <taxon>Hydnangiaceae</taxon>
        <taxon>Laccaria</taxon>
    </lineage>
</organism>
<sequence length="123" mass="13589">MSNPLDPATQQEIRHTETLPARTIFHELQALIRPLAGHVQTQEELDLARDKIRAIQLGDAFTGLRDPHVNNPKGRPSTARLTGPSEGRARGGGASRAHHTSRLQRNCSICHQPGHNRSTCPQR</sequence>
<dbReference type="OrthoDB" id="3018493at2759"/>
<reference evidence="2 3" key="1">
    <citation type="submission" date="2014-04" db="EMBL/GenBank/DDBJ databases">
        <authorList>
            <consortium name="DOE Joint Genome Institute"/>
            <person name="Kuo A."/>
            <person name="Kohler A."/>
            <person name="Nagy L.G."/>
            <person name="Floudas D."/>
            <person name="Copeland A."/>
            <person name="Barry K.W."/>
            <person name="Cichocki N."/>
            <person name="Veneault-Fourrey C."/>
            <person name="LaButti K."/>
            <person name="Lindquist E.A."/>
            <person name="Lipzen A."/>
            <person name="Lundell T."/>
            <person name="Morin E."/>
            <person name="Murat C."/>
            <person name="Sun H."/>
            <person name="Tunlid A."/>
            <person name="Henrissat B."/>
            <person name="Grigoriev I.V."/>
            <person name="Hibbett D.S."/>
            <person name="Martin F."/>
            <person name="Nordberg H.P."/>
            <person name="Cantor M.N."/>
            <person name="Hua S.X."/>
        </authorList>
    </citation>
    <scope>NUCLEOTIDE SEQUENCE [LARGE SCALE GENOMIC DNA]</scope>
    <source>
        <strain evidence="2 3">LaAM-08-1</strain>
    </source>
</reference>